<evidence type="ECO:0000259" key="2">
    <source>
        <dbReference type="Pfam" id="PF03108"/>
    </source>
</evidence>
<feature type="compositionally biased region" description="Basic residues" evidence="1">
    <location>
        <begin position="511"/>
        <end position="525"/>
    </location>
</feature>
<evidence type="ECO:0000313" key="4">
    <source>
        <dbReference type="EMBL" id="KAG5555865.1"/>
    </source>
</evidence>
<dbReference type="EMBL" id="JACTNZ010000003">
    <property type="protein sequence ID" value="KAG5555865.1"/>
    <property type="molecule type" value="Genomic_DNA"/>
</dbReference>
<feature type="domain" description="MULE transposase" evidence="3">
    <location>
        <begin position="230"/>
        <end position="296"/>
    </location>
</feature>
<dbReference type="PANTHER" id="PTHR31973">
    <property type="entry name" value="POLYPROTEIN, PUTATIVE-RELATED"/>
    <property type="match status" value="1"/>
</dbReference>
<dbReference type="InterPro" id="IPR018289">
    <property type="entry name" value="MULE_transposase_dom"/>
</dbReference>
<evidence type="ECO:0000256" key="1">
    <source>
        <dbReference type="SAM" id="MobiDB-lite"/>
    </source>
</evidence>
<dbReference type="PANTHER" id="PTHR31973:SF166">
    <property type="entry name" value="OS10G0104700 PROTEIN"/>
    <property type="match status" value="1"/>
</dbReference>
<proteinExistence type="predicted"/>
<feature type="compositionally biased region" description="Basic residues" evidence="1">
    <location>
        <begin position="537"/>
        <end position="550"/>
    </location>
</feature>
<name>A0AAV6KT69_9ERIC</name>
<sequence length="558" mass="64181">MKDVLSSICNRWKNLSVGRFCVSYAYEDGYCALQDESDFENMLFLFSNCDRINAKVDENKHSSRLIVSSTIDEVDDFDEVDDDDIEHVDRMYPAEKYSKHAETRYLTEAWADLIEGVGQEFPLGVKEFRAVLAKYAIENGFMYRLVKNDQLRVTAVCVVEGCGWHVHAIVNRTNGVFHIKKCHNEHNCGSTYRTNKHKRVSSRLITDEIAGIVEKKPKTSPIDMLDWFTDKYGLFPIAYAICDAENDANWTWFLGLLRSTLSTRPITFITDRNAGLVNNIPVMFPGCHHAYCLYHLQFNLKDHFPGRFRQGFRNRLVELFNKCAYASSVSVYKAAKEEFYQYGGDKARTFITSVPIGHWSNAYFKGQRYGEMSSSAVESFNNWILKAREMPVFYLVDELRRKIMKQMAARRVKSMKWNSVICPKMDKKLAQRKEGRGGSLCQRGSTSFLCKHAVTIIIKAGGGEGSLVDHMDPLYLVDAYRRAYEEPIYPVVESDIPDFTKEGERVINPPRNRHPAGRPKVKRIRSKGEESYTRPNKCGRCHKTSKHNRRTCKEPSDV</sequence>
<dbReference type="InterPro" id="IPR004332">
    <property type="entry name" value="Transposase_MuDR"/>
</dbReference>
<protein>
    <recommendedName>
        <fullName evidence="6">Transposase</fullName>
    </recommendedName>
</protein>
<evidence type="ECO:0008006" key="6">
    <source>
        <dbReference type="Google" id="ProtNLM"/>
    </source>
</evidence>
<evidence type="ECO:0000259" key="3">
    <source>
        <dbReference type="Pfam" id="PF10551"/>
    </source>
</evidence>
<reference evidence="4" key="1">
    <citation type="submission" date="2020-08" db="EMBL/GenBank/DDBJ databases">
        <title>Plant Genome Project.</title>
        <authorList>
            <person name="Zhang R.-G."/>
        </authorList>
    </citation>
    <scope>NUCLEOTIDE SEQUENCE</scope>
    <source>
        <strain evidence="4">WSP0</strain>
        <tissue evidence="4">Leaf</tissue>
    </source>
</reference>
<dbReference type="Proteomes" id="UP000823749">
    <property type="component" value="Chromosome 3"/>
</dbReference>
<gene>
    <name evidence="4" type="ORF">RHGRI_006499</name>
</gene>
<organism evidence="4 5">
    <name type="scientific">Rhododendron griersonianum</name>
    <dbReference type="NCBI Taxonomy" id="479676"/>
    <lineage>
        <taxon>Eukaryota</taxon>
        <taxon>Viridiplantae</taxon>
        <taxon>Streptophyta</taxon>
        <taxon>Embryophyta</taxon>
        <taxon>Tracheophyta</taxon>
        <taxon>Spermatophyta</taxon>
        <taxon>Magnoliopsida</taxon>
        <taxon>eudicotyledons</taxon>
        <taxon>Gunneridae</taxon>
        <taxon>Pentapetalae</taxon>
        <taxon>asterids</taxon>
        <taxon>Ericales</taxon>
        <taxon>Ericaceae</taxon>
        <taxon>Ericoideae</taxon>
        <taxon>Rhodoreae</taxon>
        <taxon>Rhododendron</taxon>
    </lineage>
</organism>
<accession>A0AAV6KT69</accession>
<feature type="region of interest" description="Disordered" evidence="1">
    <location>
        <begin position="502"/>
        <end position="558"/>
    </location>
</feature>
<dbReference type="AlphaFoldDB" id="A0AAV6KT69"/>
<comment type="caution">
    <text evidence="4">The sequence shown here is derived from an EMBL/GenBank/DDBJ whole genome shotgun (WGS) entry which is preliminary data.</text>
</comment>
<evidence type="ECO:0000313" key="5">
    <source>
        <dbReference type="Proteomes" id="UP000823749"/>
    </source>
</evidence>
<keyword evidence="5" id="KW-1185">Reference proteome</keyword>
<dbReference type="Pfam" id="PF10551">
    <property type="entry name" value="MULE"/>
    <property type="match status" value="1"/>
</dbReference>
<dbReference type="Pfam" id="PF03108">
    <property type="entry name" value="DBD_Tnp_Mut"/>
    <property type="match status" value="1"/>
</dbReference>
<feature type="domain" description="Transposase MuDR plant" evidence="2">
    <location>
        <begin position="114"/>
        <end position="179"/>
    </location>
</feature>